<sequence>MMNSDFFKEEVREGFCISAEMKKVWAVEMKVLSFVISVCKKYDIPYFADYGTLLGAVRHKGFIPWDDDIDICLKRSDYMRLIEAFKKENNTDYVYNGFYFSDTSGQPFMSVSDYTGVPIPASVQEKFFGCPYVAGIDIYPLDYVPRDSELAGLQLNMYVALYDIAIRFYEIPRQELEDNLGQIEQIYNVKFVRDNTLRGQIWRLADSIAAMFNEEESDKLTFLARNAQGDAGFGYNKEWYDSSVDMKFEDMDIAVPCGYDDILTMLYGDYKVPVCNTSSHNYPFYAKQKEFLLENGYEV</sequence>
<dbReference type="PANTHER" id="PTHR43404">
    <property type="entry name" value="LIPOPOLYSACCHARIDE CHOLINEPHOSPHOTRANSFERASE LICD"/>
    <property type="match status" value="1"/>
</dbReference>
<organism evidence="2 3">
    <name type="scientific">Lachnospira hominis</name>
    <name type="common">ex Liu et al. 2021</name>
    <dbReference type="NCBI Taxonomy" id="2763051"/>
    <lineage>
        <taxon>Bacteria</taxon>
        <taxon>Bacillati</taxon>
        <taxon>Bacillota</taxon>
        <taxon>Clostridia</taxon>
        <taxon>Lachnospirales</taxon>
        <taxon>Lachnospiraceae</taxon>
        <taxon>Lachnospira</taxon>
    </lineage>
</organism>
<evidence type="ECO:0000259" key="1">
    <source>
        <dbReference type="Pfam" id="PF04991"/>
    </source>
</evidence>
<dbReference type="PANTHER" id="PTHR43404:SF2">
    <property type="entry name" value="LIPOPOLYSACCHARIDE CHOLINEPHOSPHOTRANSFERASE LICD"/>
    <property type="match status" value="1"/>
</dbReference>
<dbReference type="InterPro" id="IPR052942">
    <property type="entry name" value="LPS_cholinephosphotransferase"/>
</dbReference>
<dbReference type="EMBL" id="JACOPD010000009">
    <property type="protein sequence ID" value="MBC5681597.1"/>
    <property type="molecule type" value="Genomic_DNA"/>
</dbReference>
<reference evidence="2 3" key="1">
    <citation type="submission" date="2020-08" db="EMBL/GenBank/DDBJ databases">
        <title>Genome public.</title>
        <authorList>
            <person name="Liu C."/>
            <person name="Sun Q."/>
        </authorList>
    </citation>
    <scope>NUCLEOTIDE SEQUENCE [LARGE SCALE GENOMIC DNA]</scope>
    <source>
        <strain evidence="2 3">NSJ-43</strain>
    </source>
</reference>
<proteinExistence type="predicted"/>
<protein>
    <submittedName>
        <fullName evidence="2">LicD family protein</fullName>
    </submittedName>
</protein>
<name>A0ABR7G2D4_9FIRM</name>
<accession>A0ABR7G2D4</accession>
<dbReference type="Pfam" id="PF04991">
    <property type="entry name" value="LicD"/>
    <property type="match status" value="1"/>
</dbReference>
<dbReference type="Proteomes" id="UP000628463">
    <property type="component" value="Unassembled WGS sequence"/>
</dbReference>
<evidence type="ECO:0000313" key="2">
    <source>
        <dbReference type="EMBL" id="MBC5681597.1"/>
    </source>
</evidence>
<comment type="caution">
    <text evidence="2">The sequence shown here is derived from an EMBL/GenBank/DDBJ whole genome shotgun (WGS) entry which is preliminary data.</text>
</comment>
<keyword evidence="3" id="KW-1185">Reference proteome</keyword>
<dbReference type="InterPro" id="IPR007074">
    <property type="entry name" value="LicD/FKTN/FKRP_NTP_transf"/>
</dbReference>
<evidence type="ECO:0000313" key="3">
    <source>
        <dbReference type="Proteomes" id="UP000628463"/>
    </source>
</evidence>
<gene>
    <name evidence="2" type="ORF">H8S01_11605</name>
</gene>
<feature type="domain" description="LicD/FKTN/FKRP nucleotidyltransferase" evidence="1">
    <location>
        <begin position="39"/>
        <end position="268"/>
    </location>
</feature>